<feature type="region of interest" description="Disordered" evidence="1">
    <location>
        <begin position="1"/>
        <end position="24"/>
    </location>
</feature>
<dbReference type="OrthoDB" id="2414197at2759"/>
<organism evidence="2 3">
    <name type="scientific">Cetraspora pellucida</name>
    <dbReference type="NCBI Taxonomy" id="1433469"/>
    <lineage>
        <taxon>Eukaryota</taxon>
        <taxon>Fungi</taxon>
        <taxon>Fungi incertae sedis</taxon>
        <taxon>Mucoromycota</taxon>
        <taxon>Glomeromycotina</taxon>
        <taxon>Glomeromycetes</taxon>
        <taxon>Diversisporales</taxon>
        <taxon>Gigasporaceae</taxon>
        <taxon>Cetraspora</taxon>
    </lineage>
</organism>
<accession>A0A9N9J2W1</accession>
<dbReference type="EMBL" id="CAJVQA010020254">
    <property type="protein sequence ID" value="CAG8762704.1"/>
    <property type="molecule type" value="Genomic_DNA"/>
</dbReference>
<reference evidence="2" key="1">
    <citation type="submission" date="2021-06" db="EMBL/GenBank/DDBJ databases">
        <authorList>
            <person name="Kallberg Y."/>
            <person name="Tangrot J."/>
            <person name="Rosling A."/>
        </authorList>
    </citation>
    <scope>NUCLEOTIDE SEQUENCE</scope>
    <source>
        <strain evidence="2">FL966</strain>
    </source>
</reference>
<keyword evidence="3" id="KW-1185">Reference proteome</keyword>
<protein>
    <submittedName>
        <fullName evidence="2">15337_t:CDS:1</fullName>
    </submittedName>
</protein>
<feature type="region of interest" description="Disordered" evidence="1">
    <location>
        <begin position="78"/>
        <end position="111"/>
    </location>
</feature>
<dbReference type="Proteomes" id="UP000789759">
    <property type="component" value="Unassembled WGS sequence"/>
</dbReference>
<dbReference type="AlphaFoldDB" id="A0A9N9J2W1"/>
<evidence type="ECO:0000313" key="3">
    <source>
        <dbReference type="Proteomes" id="UP000789759"/>
    </source>
</evidence>
<feature type="compositionally biased region" description="Basic and acidic residues" evidence="1">
    <location>
        <begin position="84"/>
        <end position="103"/>
    </location>
</feature>
<name>A0A9N9J2W1_9GLOM</name>
<feature type="compositionally biased region" description="Basic and acidic residues" evidence="1">
    <location>
        <begin position="1"/>
        <end position="16"/>
    </location>
</feature>
<evidence type="ECO:0000313" key="2">
    <source>
        <dbReference type="EMBL" id="CAG8762704.1"/>
    </source>
</evidence>
<proteinExistence type="predicted"/>
<sequence length="132" mass="15419">MKKYRELFKDSTESSKIEPSNTSGLKDLKVDYGTVFKSFEASFLILNPDSSKNDKMLYCLKAIIKNCLDKLPINNKEVLNYNDNKPDDDKPNDDKLDDSKPEDYELDNNMPDDYEINDKLNYYNKNIWNIDA</sequence>
<evidence type="ECO:0000256" key="1">
    <source>
        <dbReference type="SAM" id="MobiDB-lite"/>
    </source>
</evidence>
<comment type="caution">
    <text evidence="2">The sequence shown here is derived from an EMBL/GenBank/DDBJ whole genome shotgun (WGS) entry which is preliminary data.</text>
</comment>
<gene>
    <name evidence="2" type="ORF">CPELLU_LOCUS15408</name>
</gene>